<dbReference type="Pfam" id="PF04290">
    <property type="entry name" value="DctQ"/>
    <property type="match status" value="1"/>
</dbReference>
<organism evidence="11 12">
    <name type="scientific">Rhizobium alvei</name>
    <dbReference type="NCBI Taxonomy" id="1132659"/>
    <lineage>
        <taxon>Bacteria</taxon>
        <taxon>Pseudomonadati</taxon>
        <taxon>Pseudomonadota</taxon>
        <taxon>Alphaproteobacteria</taxon>
        <taxon>Hyphomicrobiales</taxon>
        <taxon>Rhizobiaceae</taxon>
        <taxon>Rhizobium/Agrobacterium group</taxon>
        <taxon>Rhizobium</taxon>
    </lineage>
</organism>
<dbReference type="InterPro" id="IPR007387">
    <property type="entry name" value="TRAP_DctQ"/>
</dbReference>
<comment type="similarity">
    <text evidence="8 9">Belongs to the TRAP transporter small permease family.</text>
</comment>
<dbReference type="RefSeq" id="WP_304378620.1">
    <property type="nucleotide sequence ID" value="NZ_JAUOZU010000020.1"/>
</dbReference>
<protein>
    <recommendedName>
        <fullName evidence="9">TRAP transporter small permease protein</fullName>
    </recommendedName>
</protein>
<evidence type="ECO:0000259" key="10">
    <source>
        <dbReference type="Pfam" id="PF04290"/>
    </source>
</evidence>
<feature type="transmembrane region" description="Helical" evidence="9">
    <location>
        <begin position="53"/>
        <end position="70"/>
    </location>
</feature>
<proteinExistence type="inferred from homology"/>
<comment type="subcellular location">
    <subcellularLocation>
        <location evidence="1 9">Cell inner membrane</location>
        <topology evidence="1 9">Multi-pass membrane protein</topology>
    </subcellularLocation>
</comment>
<evidence type="ECO:0000256" key="7">
    <source>
        <dbReference type="ARBA" id="ARBA00023136"/>
    </source>
</evidence>
<feature type="transmembrane region" description="Helical" evidence="9">
    <location>
        <begin position="127"/>
        <end position="149"/>
    </location>
</feature>
<evidence type="ECO:0000256" key="8">
    <source>
        <dbReference type="ARBA" id="ARBA00038436"/>
    </source>
</evidence>
<name>A0ABT8YT44_9HYPH</name>
<feature type="transmembrane region" description="Helical" evidence="9">
    <location>
        <begin position="20"/>
        <end position="41"/>
    </location>
</feature>
<evidence type="ECO:0000256" key="1">
    <source>
        <dbReference type="ARBA" id="ARBA00004429"/>
    </source>
</evidence>
<evidence type="ECO:0000256" key="5">
    <source>
        <dbReference type="ARBA" id="ARBA00022692"/>
    </source>
</evidence>
<evidence type="ECO:0000256" key="2">
    <source>
        <dbReference type="ARBA" id="ARBA00022448"/>
    </source>
</evidence>
<reference evidence="11" key="2">
    <citation type="submission" date="2023-07" db="EMBL/GenBank/DDBJ databases">
        <authorList>
            <person name="Shen H."/>
        </authorList>
    </citation>
    <scope>NUCLEOTIDE SEQUENCE</scope>
    <source>
        <strain evidence="11">TNR-22</strain>
    </source>
</reference>
<keyword evidence="2 9" id="KW-0813">Transport</keyword>
<feature type="transmembrane region" description="Helical" evidence="9">
    <location>
        <begin position="90"/>
        <end position="107"/>
    </location>
</feature>
<evidence type="ECO:0000256" key="4">
    <source>
        <dbReference type="ARBA" id="ARBA00022519"/>
    </source>
</evidence>
<keyword evidence="3" id="KW-1003">Cell membrane</keyword>
<evidence type="ECO:0000313" key="11">
    <source>
        <dbReference type="EMBL" id="MDO6966695.1"/>
    </source>
</evidence>
<dbReference type="PANTHER" id="PTHR35011:SF2">
    <property type="entry name" value="2,3-DIKETO-L-GULONATE TRAP TRANSPORTER SMALL PERMEASE PROTEIN YIAM"/>
    <property type="match status" value="1"/>
</dbReference>
<comment type="function">
    <text evidence="9">Part of the tripartite ATP-independent periplasmic (TRAP) transport system.</text>
</comment>
<feature type="domain" description="Tripartite ATP-independent periplasmic transporters DctQ component" evidence="10">
    <location>
        <begin position="27"/>
        <end position="143"/>
    </location>
</feature>
<dbReference type="EMBL" id="JAUOZU010000020">
    <property type="protein sequence ID" value="MDO6966695.1"/>
    <property type="molecule type" value="Genomic_DNA"/>
</dbReference>
<evidence type="ECO:0000256" key="6">
    <source>
        <dbReference type="ARBA" id="ARBA00022989"/>
    </source>
</evidence>
<evidence type="ECO:0000313" key="12">
    <source>
        <dbReference type="Proteomes" id="UP001174932"/>
    </source>
</evidence>
<keyword evidence="6 9" id="KW-1133">Transmembrane helix</keyword>
<reference evidence="11" key="1">
    <citation type="journal article" date="2015" name="Int. J. Syst. Evol. Microbiol.">
        <title>Rhizobium alvei sp. nov., isolated from a freshwater river.</title>
        <authorList>
            <person name="Sheu S.Y."/>
            <person name="Huang H.W."/>
            <person name="Young C.C."/>
            <person name="Chen W.M."/>
        </authorList>
    </citation>
    <scope>NUCLEOTIDE SEQUENCE</scope>
    <source>
        <strain evidence="11">TNR-22</strain>
    </source>
</reference>
<keyword evidence="5 9" id="KW-0812">Transmembrane</keyword>
<evidence type="ECO:0000256" key="3">
    <source>
        <dbReference type="ARBA" id="ARBA00022475"/>
    </source>
</evidence>
<dbReference type="PANTHER" id="PTHR35011">
    <property type="entry name" value="2,3-DIKETO-L-GULONATE TRAP TRANSPORTER SMALL PERMEASE PROTEIN YIAM"/>
    <property type="match status" value="1"/>
</dbReference>
<dbReference type="InterPro" id="IPR055348">
    <property type="entry name" value="DctQ"/>
</dbReference>
<comment type="subunit">
    <text evidence="9">The complex comprises the extracytoplasmic solute receptor protein and the two transmembrane proteins.</text>
</comment>
<dbReference type="Proteomes" id="UP001174932">
    <property type="component" value="Unassembled WGS sequence"/>
</dbReference>
<keyword evidence="7 9" id="KW-0472">Membrane</keyword>
<keyword evidence="4 9" id="KW-0997">Cell inner membrane</keyword>
<keyword evidence="12" id="KW-1185">Reference proteome</keyword>
<gene>
    <name evidence="11" type="ORF">Q4481_22310</name>
</gene>
<evidence type="ECO:0000256" key="9">
    <source>
        <dbReference type="RuleBase" id="RU369079"/>
    </source>
</evidence>
<accession>A0ABT8YT44</accession>
<sequence>MMDRIKWFLGWCTRRAEDVVVFILGSMFVCFLLQIVFRYLLNLPLGWVEEYVTGAWLWGILFGYAFVLRINEAIRLDLVYNLVGSGPRRVMNIVSGLVGAGVLIYSLPATWSYIDFMFIEKTAYLRIPMGLVFIVYVPFVLSIIVRNLFIAWNALRYGRQYF</sequence>
<comment type="caution">
    <text evidence="11">The sequence shown here is derived from an EMBL/GenBank/DDBJ whole genome shotgun (WGS) entry which is preliminary data.</text>
</comment>